<dbReference type="Proteomes" id="UP001396898">
    <property type="component" value="Unassembled WGS sequence"/>
</dbReference>
<feature type="compositionally biased region" description="Basic and acidic residues" evidence="1">
    <location>
        <begin position="282"/>
        <end position="292"/>
    </location>
</feature>
<gene>
    <name evidence="2" type="ORF">PG991_013476</name>
</gene>
<feature type="compositionally biased region" description="Basic residues" evidence="1">
    <location>
        <begin position="322"/>
        <end position="333"/>
    </location>
</feature>
<accession>A0ABR1R639</accession>
<organism evidence="2 3">
    <name type="scientific">Apiospora marii</name>
    <dbReference type="NCBI Taxonomy" id="335849"/>
    <lineage>
        <taxon>Eukaryota</taxon>
        <taxon>Fungi</taxon>
        <taxon>Dikarya</taxon>
        <taxon>Ascomycota</taxon>
        <taxon>Pezizomycotina</taxon>
        <taxon>Sordariomycetes</taxon>
        <taxon>Xylariomycetidae</taxon>
        <taxon>Amphisphaeriales</taxon>
        <taxon>Apiosporaceae</taxon>
        <taxon>Apiospora</taxon>
    </lineage>
</organism>
<feature type="region of interest" description="Disordered" evidence="1">
    <location>
        <begin position="281"/>
        <end position="380"/>
    </location>
</feature>
<keyword evidence="3" id="KW-1185">Reference proteome</keyword>
<protein>
    <submittedName>
        <fullName evidence="2">Uncharacterized protein</fullName>
    </submittedName>
</protein>
<comment type="caution">
    <text evidence="2">The sequence shown here is derived from an EMBL/GenBank/DDBJ whole genome shotgun (WGS) entry which is preliminary data.</text>
</comment>
<reference evidence="2 3" key="1">
    <citation type="submission" date="2023-01" db="EMBL/GenBank/DDBJ databases">
        <title>Analysis of 21 Apiospora genomes using comparative genomics revels a genus with tremendous synthesis potential of carbohydrate active enzymes and secondary metabolites.</title>
        <authorList>
            <person name="Sorensen T."/>
        </authorList>
    </citation>
    <scope>NUCLEOTIDE SEQUENCE [LARGE SCALE GENOMIC DNA]</scope>
    <source>
        <strain evidence="2 3">CBS 20057</strain>
    </source>
</reference>
<sequence>MFYFMNLHHSIKALEMPLEENIQLGQSLRHLALPLFDIAHWPDEDKRRLHDPSLHHANSPWLLEGLSLTLSKLPRLETIRLVVGRLFSVPFGVPYSRIKRREISASTALITTRTQLRDLAKSQPRDAYGFSDYTAFVASGGYQWPIDFPFRVFHPWHQQNPTPLPRPSRTTEIPFDTYDPFFHKVLGELRRLGSPPLYPPRRVDVRLVVDLDSNANRAGPLMRPRDYEEDIPAAGRPEHNAAVPYGEYRDELVPGYDRYFAVSSRNVLDWYEDVSGHARSIKGREDMTQAERDADDPDFAPTKSELADLSDGSGPGSAYGAPKKKKRKSKAPRKTAMEMKTGNRKTAKSTKAKQVEADEESDEGSEYLPPDYSEDDSPSD</sequence>
<proteinExistence type="predicted"/>
<evidence type="ECO:0000256" key="1">
    <source>
        <dbReference type="SAM" id="MobiDB-lite"/>
    </source>
</evidence>
<name>A0ABR1R639_9PEZI</name>
<dbReference type="EMBL" id="JAQQWI010000018">
    <property type="protein sequence ID" value="KAK8001254.1"/>
    <property type="molecule type" value="Genomic_DNA"/>
</dbReference>
<feature type="compositionally biased region" description="Basic residues" evidence="1">
    <location>
        <begin position="342"/>
        <end position="351"/>
    </location>
</feature>
<evidence type="ECO:0000313" key="3">
    <source>
        <dbReference type="Proteomes" id="UP001396898"/>
    </source>
</evidence>
<evidence type="ECO:0000313" key="2">
    <source>
        <dbReference type="EMBL" id="KAK8001254.1"/>
    </source>
</evidence>